<protein>
    <recommendedName>
        <fullName evidence="3">DUF2442 domain-containing protein</fullName>
    </recommendedName>
</protein>
<dbReference type="KEGG" id="pbf:CFX0092_A1275"/>
<gene>
    <name evidence="1" type="ORF">CFX0092_A1275</name>
</gene>
<proteinExistence type="predicted"/>
<evidence type="ECO:0000313" key="2">
    <source>
        <dbReference type="Proteomes" id="UP000215027"/>
    </source>
</evidence>
<dbReference type="OrthoDB" id="162796at2"/>
<sequence length="104" mass="12028">MSTQPQDFPILHRVVSFTLVDEYVIQVMFDDDTERSVDFEPILYGPVFGPLRDPARFKEVELDPDFGALVWPNGADIEPMVLYDWPAYVSDIIRRRQNNPQPTA</sequence>
<accession>A0A170PFE6</accession>
<evidence type="ECO:0008006" key="3">
    <source>
        <dbReference type="Google" id="ProtNLM"/>
    </source>
</evidence>
<keyword evidence="2" id="KW-1185">Reference proteome</keyword>
<reference evidence="1" key="1">
    <citation type="submission" date="2016-01" db="EMBL/GenBank/DDBJ databases">
        <authorList>
            <person name="Mcilroy J.S."/>
            <person name="Karst M S."/>
            <person name="Albertsen M."/>
        </authorList>
    </citation>
    <scope>NUCLEOTIDE SEQUENCE</scope>
    <source>
        <strain evidence="1">Cfx-K</strain>
    </source>
</reference>
<evidence type="ECO:0000313" key="1">
    <source>
        <dbReference type="EMBL" id="CUS03153.2"/>
    </source>
</evidence>
<dbReference type="Proteomes" id="UP000215027">
    <property type="component" value="Chromosome I"/>
</dbReference>
<organism evidence="1 2">
    <name type="scientific">Candidatus Promineifilum breve</name>
    <dbReference type="NCBI Taxonomy" id="1806508"/>
    <lineage>
        <taxon>Bacteria</taxon>
        <taxon>Bacillati</taxon>
        <taxon>Chloroflexota</taxon>
        <taxon>Ardenticatenia</taxon>
        <taxon>Candidatus Promineifilales</taxon>
        <taxon>Candidatus Promineifilaceae</taxon>
        <taxon>Candidatus Promineifilum</taxon>
    </lineage>
</organism>
<dbReference type="InterPro" id="IPR018841">
    <property type="entry name" value="DUF2442"/>
</dbReference>
<dbReference type="AlphaFoldDB" id="A0A170PFE6"/>
<dbReference type="InterPro" id="IPR036782">
    <property type="entry name" value="NE0471-like_N"/>
</dbReference>
<dbReference type="Pfam" id="PF10387">
    <property type="entry name" value="DUF2442"/>
    <property type="match status" value="1"/>
</dbReference>
<name>A0A170PFE6_9CHLR</name>
<dbReference type="RefSeq" id="WP_095042689.1">
    <property type="nucleotide sequence ID" value="NZ_LN890655.1"/>
</dbReference>
<dbReference type="EMBL" id="LN890655">
    <property type="protein sequence ID" value="CUS03153.2"/>
    <property type="molecule type" value="Genomic_DNA"/>
</dbReference>
<dbReference type="Gene3D" id="3.30.2020.10">
    <property type="entry name" value="NE0471-like N-terminal domain"/>
    <property type="match status" value="1"/>
</dbReference>
<dbReference type="SUPFAM" id="SSF143880">
    <property type="entry name" value="NE0471 N-terminal domain-like"/>
    <property type="match status" value="1"/>
</dbReference>